<evidence type="ECO:0000313" key="3">
    <source>
        <dbReference type="EMBL" id="BAV64785.1"/>
    </source>
</evidence>
<proteinExistence type="predicted"/>
<dbReference type="Pfam" id="PF09039">
    <property type="entry name" value="HTH_Tnp_Mu_2"/>
    <property type="match status" value="1"/>
</dbReference>
<dbReference type="Proteomes" id="UP000218272">
    <property type="component" value="Chromosome SCLO_1"/>
</dbReference>
<gene>
    <name evidence="3" type="ORF">SCLO_1017450</name>
</gene>
<dbReference type="GO" id="GO:0003677">
    <property type="term" value="F:DNA binding"/>
    <property type="evidence" value="ECO:0007669"/>
    <property type="project" value="InterPro"/>
</dbReference>
<dbReference type="SUPFAM" id="SSF50610">
    <property type="entry name" value="mu transposase, C-terminal domain"/>
    <property type="match status" value="1"/>
</dbReference>
<dbReference type="Pfam" id="PF02914">
    <property type="entry name" value="DDE_2"/>
    <property type="match status" value="1"/>
</dbReference>
<dbReference type="InterPro" id="IPR012337">
    <property type="entry name" value="RNaseH-like_sf"/>
</dbReference>
<dbReference type="EMBL" id="AP017655">
    <property type="protein sequence ID" value="BAV64785.1"/>
    <property type="molecule type" value="Genomic_DNA"/>
</dbReference>
<dbReference type="PROSITE" id="PS50994">
    <property type="entry name" value="INTEGRASE"/>
    <property type="match status" value="1"/>
</dbReference>
<dbReference type="GO" id="GO:0004803">
    <property type="term" value="F:transposase activity"/>
    <property type="evidence" value="ECO:0007669"/>
    <property type="project" value="InterPro"/>
</dbReference>
<feature type="domain" description="HTH Mu-type" evidence="2">
    <location>
        <begin position="8"/>
        <end position="84"/>
    </location>
</feature>
<dbReference type="Pfam" id="PF02316">
    <property type="entry name" value="HTH_Tnp_Mu_1"/>
    <property type="match status" value="1"/>
</dbReference>
<protein>
    <recommendedName>
        <fullName evidence="5">Transposase</fullName>
    </recommendedName>
</protein>
<feature type="domain" description="Integrase catalytic" evidence="1">
    <location>
        <begin position="261"/>
        <end position="397"/>
    </location>
</feature>
<dbReference type="InterPro" id="IPR003314">
    <property type="entry name" value="Mu-type_HTH"/>
</dbReference>
<dbReference type="PROSITE" id="PS51702">
    <property type="entry name" value="HTH_MU"/>
    <property type="match status" value="1"/>
</dbReference>
<dbReference type="SUPFAM" id="SSF53098">
    <property type="entry name" value="Ribonuclease H-like"/>
    <property type="match status" value="1"/>
</dbReference>
<dbReference type="InterPro" id="IPR015126">
    <property type="entry name" value="Mu_I-gamma"/>
</dbReference>
<evidence type="ECO:0000313" key="4">
    <source>
        <dbReference type="Proteomes" id="UP000218272"/>
    </source>
</evidence>
<dbReference type="AlphaFoldDB" id="A0A1E1F2P5"/>
<evidence type="ECO:0000259" key="2">
    <source>
        <dbReference type="PROSITE" id="PS51702"/>
    </source>
</evidence>
<dbReference type="InterPro" id="IPR009057">
    <property type="entry name" value="Homeodomain-like_sf"/>
</dbReference>
<dbReference type="InterPro" id="IPR004189">
    <property type="entry name" value="Phage_Mu_transposase"/>
</dbReference>
<dbReference type="Gene3D" id="3.30.420.10">
    <property type="entry name" value="Ribonuclease H-like superfamily/Ribonuclease H"/>
    <property type="match status" value="1"/>
</dbReference>
<evidence type="ECO:0008006" key="5">
    <source>
        <dbReference type="Google" id="ProtNLM"/>
    </source>
</evidence>
<evidence type="ECO:0000259" key="1">
    <source>
        <dbReference type="PROSITE" id="PS50994"/>
    </source>
</evidence>
<dbReference type="InterPro" id="IPR036388">
    <property type="entry name" value="WH-like_DNA-bd_sf"/>
</dbReference>
<dbReference type="Gene3D" id="1.10.10.10">
    <property type="entry name" value="Winged helix-like DNA-binding domain superfamily/Winged helix DNA-binding domain"/>
    <property type="match status" value="1"/>
</dbReference>
<dbReference type="GO" id="GO:0015074">
    <property type="term" value="P:DNA integration"/>
    <property type="evidence" value="ECO:0007669"/>
    <property type="project" value="InterPro"/>
</dbReference>
<dbReference type="Pfam" id="PF09299">
    <property type="entry name" value="Mu-transpos_C"/>
    <property type="match status" value="1"/>
</dbReference>
<accession>A0A1E1F2P5</accession>
<dbReference type="OrthoDB" id="5287589at2"/>
<keyword evidence="4" id="KW-1185">Reference proteome</keyword>
<dbReference type="RefSeq" id="WP_066517662.1">
    <property type="nucleotide sequence ID" value="NZ_AP017655.1"/>
</dbReference>
<dbReference type="InterPro" id="IPR009061">
    <property type="entry name" value="DNA-bd_dom_put_sf"/>
</dbReference>
<dbReference type="GO" id="GO:0006313">
    <property type="term" value="P:DNA transposition"/>
    <property type="evidence" value="ECO:0007669"/>
    <property type="project" value="InterPro"/>
</dbReference>
<reference evidence="3 4" key="1">
    <citation type="submission" date="2016-10" db="EMBL/GenBank/DDBJ databases">
        <title>Complete Genome Sequence of the Nonylphenol-Degrading Bacterium Sphingobium cloacae JCM 10874T.</title>
        <authorList>
            <person name="Ootsuka M."/>
            <person name="Nishizawa T."/>
            <person name="Ohta H."/>
        </authorList>
    </citation>
    <scope>NUCLEOTIDE SEQUENCE [LARGE SCALE GENOMIC DNA]</scope>
    <source>
        <strain evidence="3 4">JCM 10874</strain>
    </source>
</reference>
<sequence length="662" mass="73201">MIASGGKSWFTAAEIADLGLPGLPRTKRKVNERADREGWKVAAGRDGVPLARSRRGRGGGLEFHISQLPTSAQAELVSRGIAFVSPQTYSPAEADRPLAANDGCRNQIWAWFDGQSDKVKAEAERRALILVDVDAYKAAGLPATTAVNHAARAAKVSPSTVWNWLGLVDGVPAPDRLPHLAPRRKGGGKEAEIDPELWQTLLSDYLRLSKPTFMSCYLRTKALADEMGMTLPHAKTLQRRLEAEVPPQVITLRRKGKEALRRMLPAQIRSVADLHAMELVNIDGHKADVFVRWPDGRIGRPTIVAIQDVYSRKFLAWRIAETEDTVTARLVFADLFKKWGIPKGLLADNGRAFASKWLTGGARTRFRFKIRDEDPVGVLVNLGIAIHWAKPYRGQSKPIERGFRDFCDHIARHPAFEGAYTGNTPLAKPENYGNAAVDLETFCRVFDAGVAAHNARLGRRTEMGAGQYSFDQVFDDSYARATIGKATEEQLRLALFAADQISTDRTTGAVRLAGNSYWKPEMAQIAGQKVTIRFDPDDLTRPVHVYDRAGKFLVTAPLWQATGFLDMAAAKERQRLEKRHQRAAKEAADALNLLSAADLAARLPTYDEDVEPSVRPAASRIVRQRGNIVAALKAVSEPSQNPVTNPDFDRLHRKAALRLIEQ</sequence>
<name>A0A1E1F2P5_9SPHN</name>
<dbReference type="Gene3D" id="2.30.30.130">
    <property type="entry name" value="Transposase, Mu, C-terminal"/>
    <property type="match status" value="1"/>
</dbReference>
<dbReference type="KEGG" id="sclo:SCLO_1017450"/>
<dbReference type="SUPFAM" id="SSF46955">
    <property type="entry name" value="Putative DNA-binding domain"/>
    <property type="match status" value="1"/>
</dbReference>
<dbReference type="InterPro" id="IPR036397">
    <property type="entry name" value="RNaseH_sf"/>
</dbReference>
<dbReference type="Gene3D" id="1.10.10.60">
    <property type="entry name" value="Homeodomain-like"/>
    <property type="match status" value="2"/>
</dbReference>
<dbReference type="InterPro" id="IPR009004">
    <property type="entry name" value="Transposase_Mu_C"/>
</dbReference>
<dbReference type="SUPFAM" id="SSF46689">
    <property type="entry name" value="Homeodomain-like"/>
    <property type="match status" value="2"/>
</dbReference>
<dbReference type="InterPro" id="IPR001584">
    <property type="entry name" value="Integrase_cat-core"/>
</dbReference>
<dbReference type="InterPro" id="IPR015378">
    <property type="entry name" value="Transposase-like_Mu_C"/>
</dbReference>
<organism evidence="3 4">
    <name type="scientific">Sphingobium cloacae</name>
    <dbReference type="NCBI Taxonomy" id="120107"/>
    <lineage>
        <taxon>Bacteria</taxon>
        <taxon>Pseudomonadati</taxon>
        <taxon>Pseudomonadota</taxon>
        <taxon>Alphaproteobacteria</taxon>
        <taxon>Sphingomonadales</taxon>
        <taxon>Sphingomonadaceae</taxon>
        <taxon>Sphingobium</taxon>
    </lineage>
</organism>